<dbReference type="InterPro" id="IPR025398">
    <property type="entry name" value="DUF4371"/>
</dbReference>
<dbReference type="EMBL" id="SCEB01215702">
    <property type="protein sequence ID" value="RXM28164.1"/>
    <property type="molecule type" value="Genomic_DNA"/>
</dbReference>
<protein>
    <submittedName>
        <fullName evidence="2">52 kDa repressor of the inhibitor of the protein kinase</fullName>
    </submittedName>
</protein>
<comment type="caution">
    <text evidence="2">The sequence shown here is derived from an EMBL/GenBank/DDBJ whole genome shotgun (WGS) entry which is preliminary data.</text>
</comment>
<dbReference type="PANTHER" id="PTHR45749">
    <property type="match status" value="1"/>
</dbReference>
<evidence type="ECO:0000313" key="3">
    <source>
        <dbReference type="Proteomes" id="UP000289886"/>
    </source>
</evidence>
<dbReference type="PANTHER" id="PTHR45749:SF21">
    <property type="entry name" value="DUF4371 DOMAIN-CONTAINING PROTEIN"/>
    <property type="match status" value="1"/>
</dbReference>
<keyword evidence="2" id="KW-0808">Transferase</keyword>
<proteinExistence type="predicted"/>
<reference evidence="2 3" key="1">
    <citation type="submission" date="2019-01" db="EMBL/GenBank/DDBJ databases">
        <title>Draft Genome and Complete Hox-Cluster Characterization of the Sterlet Sturgeon (Acipenser ruthenus).</title>
        <authorList>
            <person name="Wei Q."/>
        </authorList>
    </citation>
    <scope>NUCLEOTIDE SEQUENCE [LARGE SCALE GENOMIC DNA]</scope>
    <source>
        <strain evidence="2">WHYD16114868_AA</strain>
        <tissue evidence="2">Blood</tissue>
    </source>
</reference>
<gene>
    <name evidence="2" type="ORF">EOD39_9993</name>
</gene>
<dbReference type="InterPro" id="IPR012337">
    <property type="entry name" value="RNaseH-like_sf"/>
</dbReference>
<keyword evidence="2" id="KW-0418">Kinase</keyword>
<feature type="domain" description="DUF4371" evidence="1">
    <location>
        <begin position="162"/>
        <end position="356"/>
    </location>
</feature>
<accession>A0A444TYY4</accession>
<evidence type="ECO:0000313" key="2">
    <source>
        <dbReference type="EMBL" id="RXM28164.1"/>
    </source>
</evidence>
<name>A0A444TYY4_ACIRT</name>
<dbReference type="Pfam" id="PF14291">
    <property type="entry name" value="DUF4371"/>
    <property type="match status" value="1"/>
</dbReference>
<evidence type="ECO:0000259" key="1">
    <source>
        <dbReference type="Pfam" id="PF14291"/>
    </source>
</evidence>
<dbReference type="Proteomes" id="UP000289886">
    <property type="component" value="Unassembled WGS sequence"/>
</dbReference>
<sequence length="469" mass="52673">MRLSLIQFHAWLEAAIPSLGVEDLAILISAVNKIQNSTESLRSENRESIATLQGTLDSYGGRLQEPRKGWTAPFRCIFGKKPRVPDEFFDEAFYPTLRYSEAKDGVFCVACVIFSSGDIVLRSRPLVDWSNAKKIITIHLTTQTHLSAQIRDAEFLRVCDNKQQSIISSLNKAHQEYTEHSKSALRAIVDLIAVCGKQNVSNRGHTDERSNFRAFLEYCVKGDEALTRHLQQAPGNVKYCSHRVQKEIIDLYGKQISDGILLKCRNAKLFSLLADESSDISCTEQVPLILRYVDHSPSGQFSVREDFVAFISTSDTTGETLTTLFLNHLQQSNLNPSNLVGQGYDGAGNMSGKIRGVQACVREKYPSAAYLHCRNHSLNLTITHSTRIPLVRNTLNTVQEIVAFVTASPKRMQCFLDRIDTKQRLQKFSDTRWSQHDACLSTVIMNHENVFATIDHLKTDTSVVASLYP</sequence>
<dbReference type="GO" id="GO:0016301">
    <property type="term" value="F:kinase activity"/>
    <property type="evidence" value="ECO:0007669"/>
    <property type="project" value="UniProtKB-KW"/>
</dbReference>
<dbReference type="AlphaFoldDB" id="A0A444TYY4"/>
<dbReference type="SUPFAM" id="SSF53098">
    <property type="entry name" value="Ribonuclease H-like"/>
    <property type="match status" value="1"/>
</dbReference>
<keyword evidence="3" id="KW-1185">Reference proteome</keyword>
<organism evidence="2 3">
    <name type="scientific">Acipenser ruthenus</name>
    <name type="common">Sterlet sturgeon</name>
    <dbReference type="NCBI Taxonomy" id="7906"/>
    <lineage>
        <taxon>Eukaryota</taxon>
        <taxon>Metazoa</taxon>
        <taxon>Chordata</taxon>
        <taxon>Craniata</taxon>
        <taxon>Vertebrata</taxon>
        <taxon>Euteleostomi</taxon>
        <taxon>Actinopterygii</taxon>
        <taxon>Chondrostei</taxon>
        <taxon>Acipenseriformes</taxon>
        <taxon>Acipenseridae</taxon>
        <taxon>Acipenser</taxon>
    </lineage>
</organism>